<feature type="transmembrane region" description="Helical" evidence="1">
    <location>
        <begin position="16"/>
        <end position="34"/>
    </location>
</feature>
<organism evidence="3">
    <name type="scientific">freshwater metagenome</name>
    <dbReference type="NCBI Taxonomy" id="449393"/>
    <lineage>
        <taxon>unclassified sequences</taxon>
        <taxon>metagenomes</taxon>
        <taxon>ecological metagenomes</taxon>
    </lineage>
</organism>
<feature type="transmembrane region" description="Helical" evidence="1">
    <location>
        <begin position="528"/>
        <end position="550"/>
    </location>
</feature>
<keyword evidence="1" id="KW-0472">Membrane</keyword>
<gene>
    <name evidence="2" type="ORF">UFOPK3495_00920</name>
    <name evidence="3" type="ORF">UFOPK4237_01357</name>
</gene>
<feature type="transmembrane region" description="Helical" evidence="1">
    <location>
        <begin position="425"/>
        <end position="442"/>
    </location>
</feature>
<evidence type="ECO:0000256" key="1">
    <source>
        <dbReference type="SAM" id="Phobius"/>
    </source>
</evidence>
<evidence type="ECO:0000313" key="3">
    <source>
        <dbReference type="EMBL" id="CAB5041656.1"/>
    </source>
</evidence>
<name>A0A6J7SL38_9ZZZZ</name>
<feature type="transmembrane region" description="Helical" evidence="1">
    <location>
        <begin position="478"/>
        <end position="496"/>
    </location>
</feature>
<protein>
    <submittedName>
        <fullName evidence="3">Unannotated protein</fullName>
    </submittedName>
</protein>
<dbReference type="AlphaFoldDB" id="A0A6J7SL38"/>
<evidence type="ECO:0000313" key="2">
    <source>
        <dbReference type="EMBL" id="CAB4900351.1"/>
    </source>
</evidence>
<reference evidence="3" key="1">
    <citation type="submission" date="2020-05" db="EMBL/GenBank/DDBJ databases">
        <authorList>
            <person name="Chiriac C."/>
            <person name="Salcher M."/>
            <person name="Ghai R."/>
            <person name="Kavagutti S V."/>
        </authorList>
    </citation>
    <scope>NUCLEOTIDE SEQUENCE</scope>
</reference>
<accession>A0A6J7SL38</accession>
<feature type="transmembrane region" description="Helical" evidence="1">
    <location>
        <begin position="503"/>
        <end position="522"/>
    </location>
</feature>
<dbReference type="EMBL" id="CAFBMC010000044">
    <property type="protein sequence ID" value="CAB4900351.1"/>
    <property type="molecule type" value="Genomic_DNA"/>
</dbReference>
<proteinExistence type="predicted"/>
<feature type="transmembrane region" description="Helical" evidence="1">
    <location>
        <begin position="92"/>
        <end position="108"/>
    </location>
</feature>
<feature type="transmembrane region" description="Helical" evidence="1">
    <location>
        <begin position="40"/>
        <end position="60"/>
    </location>
</feature>
<feature type="transmembrane region" description="Helical" evidence="1">
    <location>
        <begin position="449"/>
        <end position="466"/>
    </location>
</feature>
<sequence length="752" mass="82366">MVAEATELGALRSTRLWLIIVGTCVWITTTLLIVRHQWTHLSAVEHALIMIGLFTFIVAIAMYRYQYCLWLFPIGQLCFLACAFVAPDSSPNWLALMTLSSWLTYFLVGLTSRKIGFMLIPTGALITIVAWKAGTSIVIPGALEVFGGWVVFAQSVGGAAALWWAWNTLKDEAVMGDARTEDLENQTNRSLELQERARTWRQGATRVHESVLNTVRYVLLTQNLDRGRLKQETVQASSNRNLRNSIQGSTAEDLVNEVAQVDFEGNILEIQGSIPDLYLDSEVYQTLRAAIIELIRNVIRHADDKNISLSISITSQLELAINILGGTQLGGHTPPGIGRNTVLGSALDEIGATWLQDMDDRGRGKSAITIPISDLMPHPNDNHFVGFPPFDKARLIVSSPLAGMSVIGSIYFIREMVLDRGFLDLGGWFGLVGVVMAAALVLRRKPVNRWLGALMVVVPALVPILVLQTDFQCSQSGLMSPILTISGYAVMVIAAWSGRFAGILGLSIWAYGGFALVMRFPSNCRDSVSIALLNSLVVLPIILIVSFIGARAYRKAADRTRAVRQLDVIERSRAAAAEDLNAQLDDAISMTLDLLDLIADGAELDTHMHEQLEIQDGRIRSAIQVDPARDGAFAVVMRALVEEAAELGVRTNVKALVSSHDSRPIDSKVERLLYQLLLANQAQGTQVQVFTDGVEDHLVLAVSRPSLRAAGLRPGERRTVGDVNLQVEQGEVDPHLGSRHAVIVSRRILTPT</sequence>
<keyword evidence="1" id="KW-1133">Transmembrane helix</keyword>
<keyword evidence="1" id="KW-0812">Transmembrane</keyword>
<feature type="transmembrane region" description="Helical" evidence="1">
    <location>
        <begin position="395"/>
        <end position="413"/>
    </location>
</feature>
<dbReference type="EMBL" id="CAFBPZ010000110">
    <property type="protein sequence ID" value="CAB5041656.1"/>
    <property type="molecule type" value="Genomic_DNA"/>
</dbReference>
<feature type="transmembrane region" description="Helical" evidence="1">
    <location>
        <begin position="146"/>
        <end position="166"/>
    </location>
</feature>
<feature type="transmembrane region" description="Helical" evidence="1">
    <location>
        <begin position="115"/>
        <end position="134"/>
    </location>
</feature>